<dbReference type="Gene3D" id="3.80.10.10">
    <property type="entry name" value="Ribonuclease Inhibitor"/>
    <property type="match status" value="2"/>
</dbReference>
<evidence type="ECO:0000256" key="1">
    <source>
        <dbReference type="SAM" id="SignalP"/>
    </source>
</evidence>
<dbReference type="InterPro" id="IPR013210">
    <property type="entry name" value="LRR_N_plant-typ"/>
</dbReference>
<dbReference type="Proteomes" id="UP000215441">
    <property type="component" value="Unassembled WGS sequence"/>
</dbReference>
<dbReference type="InterPro" id="IPR026442">
    <property type="entry name" value="IPTL_CTERM"/>
</dbReference>
<dbReference type="NCBIfam" id="TIGR04174">
    <property type="entry name" value="IPTL_CTERM"/>
    <property type="match status" value="1"/>
</dbReference>
<comment type="caution">
    <text evidence="4">The sequence shown here is derived from an EMBL/GenBank/DDBJ whole genome shotgun (WGS) entry which is preliminary data.</text>
</comment>
<dbReference type="EMBL" id="NOIG01000012">
    <property type="protein sequence ID" value="OYD48316.1"/>
    <property type="molecule type" value="Genomic_DNA"/>
</dbReference>
<dbReference type="PANTHER" id="PTHR48007:SF4">
    <property type="entry name" value="LEUCINE-RICH REPEAT RECEPTOR-LIKE PROTEIN KINASE PXC1"/>
    <property type="match status" value="1"/>
</dbReference>
<protein>
    <submittedName>
        <fullName evidence="4">Uncharacterized protein</fullName>
    </submittedName>
</protein>
<dbReference type="InterPro" id="IPR032675">
    <property type="entry name" value="LRR_dom_sf"/>
</dbReference>
<dbReference type="RefSeq" id="WP_094291323.1">
    <property type="nucleotide sequence ID" value="NZ_NOIG01000012.1"/>
</dbReference>
<dbReference type="InterPro" id="IPR001611">
    <property type="entry name" value="Leu-rich_rpt"/>
</dbReference>
<dbReference type="Pfam" id="PF08263">
    <property type="entry name" value="LRRNT_2"/>
    <property type="match status" value="1"/>
</dbReference>
<name>A0A235EGZ6_9BURK</name>
<feature type="chain" id="PRO_5011314434" evidence="1">
    <location>
        <begin position="27"/>
        <end position="307"/>
    </location>
</feature>
<dbReference type="InterPro" id="IPR046959">
    <property type="entry name" value="PRK1-6/SRF4-like"/>
</dbReference>
<dbReference type="Pfam" id="PF00560">
    <property type="entry name" value="LRR_1"/>
    <property type="match status" value="1"/>
</dbReference>
<dbReference type="SUPFAM" id="SSF52058">
    <property type="entry name" value="L domain-like"/>
    <property type="match status" value="1"/>
</dbReference>
<evidence type="ECO:0000259" key="2">
    <source>
        <dbReference type="Pfam" id="PF08263"/>
    </source>
</evidence>
<dbReference type="Pfam" id="PF18203">
    <property type="entry name" value="IPTL-CTERM"/>
    <property type="match status" value="1"/>
</dbReference>
<keyword evidence="5" id="KW-1185">Reference proteome</keyword>
<gene>
    <name evidence="4" type="ORF">CBY09_20000</name>
</gene>
<reference evidence="4 5" key="1">
    <citation type="submission" date="2017-07" db="EMBL/GenBank/DDBJ databases">
        <title>Acidovorax KNDSW TSA 6 genome sequence and assembly.</title>
        <authorList>
            <person name="Mayilraj S."/>
        </authorList>
    </citation>
    <scope>NUCLEOTIDE SEQUENCE [LARGE SCALE GENOMIC DNA]</scope>
    <source>
        <strain evidence="4 5">KNDSW-TSA6</strain>
    </source>
</reference>
<feature type="signal peptide" evidence="1">
    <location>
        <begin position="1"/>
        <end position="26"/>
    </location>
</feature>
<dbReference type="AlphaFoldDB" id="A0A235EGZ6"/>
<evidence type="ECO:0000313" key="5">
    <source>
        <dbReference type="Proteomes" id="UP000215441"/>
    </source>
</evidence>
<proteinExistence type="predicted"/>
<sequence>MKLPCSRLLLRIALASATLAATATQAAVPAPQRQYLLDFYVATNGAGWTTSTNWNGAPGTECTWYGVTCDGGQNTVTTLNLPSNNLMGTLPDWSALPDLQQIGLATNALTGAVPAISGLASLVTFDVSFNQLSGSLPSPVGLGQLQNYYAFGNQFTGAIPALAGAPALLRFRAYNNQLTGAIPALAGTNLVDIVLNSNQLTGSIPPLPASLTILRVENNQLSGPVPLAPPALAVGASTLCANNITPSVDAAWDKASTVTPWYTGCGTLPPAPGGATSIPTLSEWGLILMSLAAAAWGMATLRRRSHL</sequence>
<evidence type="ECO:0000259" key="3">
    <source>
        <dbReference type="Pfam" id="PF18203"/>
    </source>
</evidence>
<evidence type="ECO:0000313" key="4">
    <source>
        <dbReference type="EMBL" id="OYD48316.1"/>
    </source>
</evidence>
<accession>A0A235EGZ6</accession>
<keyword evidence="1" id="KW-0732">Signal</keyword>
<organism evidence="4 5">
    <name type="scientific">Acidovorax kalamii</name>
    <dbReference type="NCBI Taxonomy" id="2004485"/>
    <lineage>
        <taxon>Bacteria</taxon>
        <taxon>Pseudomonadati</taxon>
        <taxon>Pseudomonadota</taxon>
        <taxon>Betaproteobacteria</taxon>
        <taxon>Burkholderiales</taxon>
        <taxon>Comamonadaceae</taxon>
        <taxon>Acidovorax</taxon>
    </lineage>
</organism>
<dbReference type="PANTHER" id="PTHR48007">
    <property type="entry name" value="LEUCINE-RICH REPEAT RECEPTOR-LIKE PROTEIN KINASE PXC1"/>
    <property type="match status" value="1"/>
</dbReference>
<feature type="domain" description="Leucine-rich repeat-containing N-terminal plant-type" evidence="2">
    <location>
        <begin position="31"/>
        <end position="70"/>
    </location>
</feature>
<feature type="domain" description="IPTL-CTERM protein sorting" evidence="3">
    <location>
        <begin position="276"/>
        <end position="303"/>
    </location>
</feature>